<name>A0AAW0YXJ0_9TREE</name>
<dbReference type="Proteomes" id="UP001388673">
    <property type="component" value="Unassembled WGS sequence"/>
</dbReference>
<gene>
    <name evidence="2" type="ORF">IAR55_002682</name>
</gene>
<dbReference type="RefSeq" id="XP_066803296.1">
    <property type="nucleotide sequence ID" value="XM_066945795.1"/>
</dbReference>
<dbReference type="EMBL" id="JBCAWK010000005">
    <property type="protein sequence ID" value="KAK8858455.1"/>
    <property type="molecule type" value="Genomic_DNA"/>
</dbReference>
<protein>
    <recommendedName>
        <fullName evidence="4">IgA peptidase M64-domain-containing protein</fullName>
    </recommendedName>
</protein>
<feature type="signal peptide" evidence="1">
    <location>
        <begin position="1"/>
        <end position="19"/>
    </location>
</feature>
<organism evidence="2 3">
    <name type="scientific">Kwoniella newhampshirensis</name>
    <dbReference type="NCBI Taxonomy" id="1651941"/>
    <lineage>
        <taxon>Eukaryota</taxon>
        <taxon>Fungi</taxon>
        <taxon>Dikarya</taxon>
        <taxon>Basidiomycota</taxon>
        <taxon>Agaricomycotina</taxon>
        <taxon>Tremellomycetes</taxon>
        <taxon>Tremellales</taxon>
        <taxon>Cryptococcaceae</taxon>
        <taxon>Kwoniella</taxon>
    </lineage>
</organism>
<dbReference type="InterPro" id="IPR024079">
    <property type="entry name" value="MetalloPept_cat_dom_sf"/>
</dbReference>
<proteinExistence type="predicted"/>
<sequence length="460" mass="50334">MRVLLLSFSLLFLSPSVFTSPTQRPFAPPLGTEVESEYHLNTGLDADDAFDEAVPPPAGMVLYPLHSSGPRDDRVNLMFLADGYTPDEQAKFVDDATKLKDDIVSSEGAMYSVSHLLNVWAAFLPSNISGIGTHDTPLPGAAFGLYRPGSELRGVYLDQPKKARAACRFFREDSLEGGCDQPILLGNDPLYGGLGGEFTIITASELNGPLVLRHELGHSLIPVGEEYEGGFAYFGVSSDKIDHLHDLKWKRFLTNPKEVRVEDAQVPLQVYPWHDLDDSSYTVAFTSNNTASRDYPTALLRASISSIPYASHIFISLNNATLDLSDGFPKAWKGTNDRRWLEVSLGEGLLEGKNVVTVGLTEDGKREKAGQGGKMIDSIEIIEYGGNGRFNHTEGFIGAFPTYAMDGSVTLRPTNEECLMRKVNYPSFCPVCAHGLKTSLETRIAKKGSGSSGEQREKEQ</sequence>
<evidence type="ECO:0008006" key="4">
    <source>
        <dbReference type="Google" id="ProtNLM"/>
    </source>
</evidence>
<accession>A0AAW0YXJ0</accession>
<dbReference type="AlphaFoldDB" id="A0AAW0YXJ0"/>
<evidence type="ECO:0000313" key="2">
    <source>
        <dbReference type="EMBL" id="KAK8858455.1"/>
    </source>
</evidence>
<dbReference type="Gene3D" id="3.40.390.10">
    <property type="entry name" value="Collagenase (Catalytic Domain)"/>
    <property type="match status" value="1"/>
</dbReference>
<dbReference type="GeneID" id="92179940"/>
<evidence type="ECO:0000313" key="3">
    <source>
        <dbReference type="Proteomes" id="UP001388673"/>
    </source>
</evidence>
<dbReference type="InterPro" id="IPR019026">
    <property type="entry name" value="Peptidase_M64_IgA"/>
</dbReference>
<feature type="chain" id="PRO_5043788461" description="IgA peptidase M64-domain-containing protein" evidence="1">
    <location>
        <begin position="20"/>
        <end position="460"/>
    </location>
</feature>
<dbReference type="KEGG" id="kne:92179940"/>
<reference evidence="2 3" key="1">
    <citation type="journal article" date="2024" name="bioRxiv">
        <title>Comparative genomics of Cryptococcus and Kwoniella reveals pathogenesis evolution and contrasting karyotype dynamics via intercentromeric recombination or chromosome fusion.</title>
        <authorList>
            <person name="Coelho M.A."/>
            <person name="David-Palma M."/>
            <person name="Shea T."/>
            <person name="Bowers K."/>
            <person name="McGinley-Smith S."/>
            <person name="Mohammad A.W."/>
            <person name="Gnirke A."/>
            <person name="Yurkov A.M."/>
            <person name="Nowrousian M."/>
            <person name="Sun S."/>
            <person name="Cuomo C.A."/>
            <person name="Heitman J."/>
        </authorList>
    </citation>
    <scope>NUCLEOTIDE SEQUENCE [LARGE SCALE GENOMIC DNA]</scope>
    <source>
        <strain evidence="2 3">CBS 13917</strain>
    </source>
</reference>
<keyword evidence="3" id="KW-1185">Reference proteome</keyword>
<comment type="caution">
    <text evidence="2">The sequence shown here is derived from an EMBL/GenBank/DDBJ whole genome shotgun (WGS) entry which is preliminary data.</text>
</comment>
<dbReference type="GO" id="GO:0008237">
    <property type="term" value="F:metallopeptidase activity"/>
    <property type="evidence" value="ECO:0007669"/>
    <property type="project" value="InterPro"/>
</dbReference>
<evidence type="ECO:0000256" key="1">
    <source>
        <dbReference type="SAM" id="SignalP"/>
    </source>
</evidence>
<dbReference type="Pfam" id="PF09471">
    <property type="entry name" value="Peptidase_M64"/>
    <property type="match status" value="1"/>
</dbReference>
<keyword evidence="1" id="KW-0732">Signal</keyword>